<protein>
    <submittedName>
        <fullName evidence="1">Uncharacterized protein</fullName>
    </submittedName>
</protein>
<dbReference type="EMBL" id="KI660255">
    <property type="protein sequence ID" value="ETN76047.1"/>
    <property type="molecule type" value="Genomic_DNA"/>
</dbReference>
<dbReference type="AlphaFoldDB" id="W2T502"/>
<organism evidence="1 2">
    <name type="scientific">Necator americanus</name>
    <name type="common">Human hookworm</name>
    <dbReference type="NCBI Taxonomy" id="51031"/>
    <lineage>
        <taxon>Eukaryota</taxon>
        <taxon>Metazoa</taxon>
        <taxon>Ecdysozoa</taxon>
        <taxon>Nematoda</taxon>
        <taxon>Chromadorea</taxon>
        <taxon>Rhabditida</taxon>
        <taxon>Rhabditina</taxon>
        <taxon>Rhabditomorpha</taxon>
        <taxon>Strongyloidea</taxon>
        <taxon>Ancylostomatidae</taxon>
        <taxon>Bunostominae</taxon>
        <taxon>Necator</taxon>
    </lineage>
</organism>
<accession>W2T502</accession>
<keyword evidence="2" id="KW-1185">Reference proteome</keyword>
<name>W2T502_NECAM</name>
<proteinExistence type="predicted"/>
<dbReference type="KEGG" id="nai:NECAME_11964"/>
<evidence type="ECO:0000313" key="2">
    <source>
        <dbReference type="Proteomes" id="UP000053676"/>
    </source>
</evidence>
<gene>
    <name evidence="1" type="ORF">NECAME_11964</name>
</gene>
<dbReference type="Proteomes" id="UP000053676">
    <property type="component" value="Unassembled WGS sequence"/>
</dbReference>
<sequence length="112" mass="12482">MTSAVNFDKVKAATQVVSGVIRTLRTLKGDAKPLGIPTLVERVERLWGWPLQQPYHGTVEQTQHPDWSLFAGYLEAQPIRKLVQRAAVTSNSVGLPPKLEFTELVVAYGNWI</sequence>
<reference evidence="2" key="1">
    <citation type="journal article" date="2014" name="Nat. Genet.">
        <title>Genome of the human hookworm Necator americanus.</title>
        <authorList>
            <person name="Tang Y.T."/>
            <person name="Gao X."/>
            <person name="Rosa B.A."/>
            <person name="Abubucker S."/>
            <person name="Hallsworth-Pepin K."/>
            <person name="Martin J."/>
            <person name="Tyagi R."/>
            <person name="Heizer E."/>
            <person name="Zhang X."/>
            <person name="Bhonagiri-Palsikar V."/>
            <person name="Minx P."/>
            <person name="Warren W.C."/>
            <person name="Wang Q."/>
            <person name="Zhan B."/>
            <person name="Hotez P.J."/>
            <person name="Sternberg P.W."/>
            <person name="Dougall A."/>
            <person name="Gaze S.T."/>
            <person name="Mulvenna J."/>
            <person name="Sotillo J."/>
            <person name="Ranganathan S."/>
            <person name="Rabelo E.M."/>
            <person name="Wilson R.K."/>
            <person name="Felgner P.L."/>
            <person name="Bethony J."/>
            <person name="Hawdon J.M."/>
            <person name="Gasser R.B."/>
            <person name="Loukas A."/>
            <person name="Mitreva M."/>
        </authorList>
    </citation>
    <scope>NUCLEOTIDE SEQUENCE [LARGE SCALE GENOMIC DNA]</scope>
</reference>
<evidence type="ECO:0000313" key="1">
    <source>
        <dbReference type="EMBL" id="ETN76047.1"/>
    </source>
</evidence>